<dbReference type="SUPFAM" id="SSF53686">
    <property type="entry name" value="Tryptophan synthase beta subunit-like PLP-dependent enzymes"/>
    <property type="match status" value="1"/>
</dbReference>
<dbReference type="HOGENOM" id="CLU_021152_4_1_0"/>
<name>D2R9E9_PIRSD</name>
<comment type="similarity">
    <text evidence="2">Belongs to the serine/threonine dehydratase family.</text>
</comment>
<accession>D2R9E9</accession>
<evidence type="ECO:0000256" key="1">
    <source>
        <dbReference type="ARBA" id="ARBA00001933"/>
    </source>
</evidence>
<protein>
    <submittedName>
        <fullName evidence="6">Threonine dehydratase</fullName>
    </submittedName>
</protein>
<gene>
    <name evidence="6" type="ordered locus">Psta_3034</name>
</gene>
<feature type="domain" description="ACT" evidence="5">
    <location>
        <begin position="330"/>
        <end position="408"/>
    </location>
</feature>
<evidence type="ECO:0000256" key="3">
    <source>
        <dbReference type="ARBA" id="ARBA00022898"/>
    </source>
</evidence>
<evidence type="ECO:0000256" key="2">
    <source>
        <dbReference type="ARBA" id="ARBA00010869"/>
    </source>
</evidence>
<dbReference type="CDD" id="cd04886">
    <property type="entry name" value="ACT_ThrD-II-like"/>
    <property type="match status" value="1"/>
</dbReference>
<evidence type="ECO:0000313" key="6">
    <source>
        <dbReference type="EMBL" id="ADB17699.1"/>
    </source>
</evidence>
<evidence type="ECO:0000256" key="4">
    <source>
        <dbReference type="ARBA" id="ARBA00023239"/>
    </source>
</evidence>
<dbReference type="PANTHER" id="PTHR48078">
    <property type="entry name" value="THREONINE DEHYDRATASE, MITOCHONDRIAL-RELATED"/>
    <property type="match status" value="1"/>
</dbReference>
<dbReference type="STRING" id="530564.Psta_3034"/>
<dbReference type="InterPro" id="IPR050147">
    <property type="entry name" value="Ser/Thr_Dehydratase"/>
</dbReference>
<dbReference type="AlphaFoldDB" id="D2R9E9"/>
<dbReference type="GO" id="GO:0003941">
    <property type="term" value="F:L-serine ammonia-lyase activity"/>
    <property type="evidence" value="ECO:0007669"/>
    <property type="project" value="TreeGrafter"/>
</dbReference>
<dbReference type="Proteomes" id="UP000001887">
    <property type="component" value="Chromosome"/>
</dbReference>
<organism evidence="6 7">
    <name type="scientific">Pirellula staleyi (strain ATCC 27377 / DSM 6068 / ICPB 4128)</name>
    <name type="common">Pirella staleyi</name>
    <dbReference type="NCBI Taxonomy" id="530564"/>
    <lineage>
        <taxon>Bacteria</taxon>
        <taxon>Pseudomonadati</taxon>
        <taxon>Planctomycetota</taxon>
        <taxon>Planctomycetia</taxon>
        <taxon>Pirellulales</taxon>
        <taxon>Pirellulaceae</taxon>
        <taxon>Pirellula</taxon>
    </lineage>
</organism>
<dbReference type="GO" id="GO:0004794">
    <property type="term" value="F:threonine deaminase activity"/>
    <property type="evidence" value="ECO:0007669"/>
    <property type="project" value="InterPro"/>
</dbReference>
<dbReference type="CDD" id="cd01562">
    <property type="entry name" value="Thr-dehyd"/>
    <property type="match status" value="1"/>
</dbReference>
<dbReference type="FunFam" id="3.40.50.1100:FF:000007">
    <property type="entry name" value="L-threonine dehydratase catabolic TdcB"/>
    <property type="match status" value="1"/>
</dbReference>
<dbReference type="PANTHER" id="PTHR48078:SF19">
    <property type="entry name" value="ACT DOMAIN-CONTAINING PROTEIN"/>
    <property type="match status" value="1"/>
</dbReference>
<keyword evidence="4" id="KW-0456">Lyase</keyword>
<dbReference type="GO" id="GO:0006567">
    <property type="term" value="P:L-threonine catabolic process"/>
    <property type="evidence" value="ECO:0007669"/>
    <property type="project" value="InterPro"/>
</dbReference>
<dbReference type="OrthoDB" id="9811476at2"/>
<comment type="cofactor">
    <cofactor evidence="1">
        <name>pyridoxal 5'-phosphate</name>
        <dbReference type="ChEBI" id="CHEBI:597326"/>
    </cofactor>
</comment>
<keyword evidence="7" id="KW-1185">Reference proteome</keyword>
<sequence length="410" mass="42721">MEAVTIDDIRAAASRIAGGVLVTPCTYAAALSQLTGCELYCKLEMLQRTGSFKERGARNALLLLDETSRHKGVIAASAGNHALALAHHGAELGIPVTVVMPSYAPLVKQVNSRKLGARVIVSGNSFAEARAKADELVEREGLTYVHGYDDPAVIAGQGTLGLELLEQVENLDAVVVPVGGGGLLAGVALAIKSVKPSVQVIAVEAAAAAGYSAALAHGRVVPMHCGPTLADGLAVSSVGRFAFQVARDRVDQVVQVSEPQIARAVVRLMELERSVVEGAGSAGLAAVCGPLQEQLAGKRVAIVLCGGNIDLLIVSRLIEVALASDGRLARFSAVISDRPGGLAQFATAVATIGASIQQVEHERIFAGPDMAAVTVRCTVETRDRNHMQDLYQHLRSFGIVVTPLDDLATI</sequence>
<evidence type="ECO:0000259" key="5">
    <source>
        <dbReference type="PROSITE" id="PS51671"/>
    </source>
</evidence>
<proteinExistence type="inferred from homology"/>
<dbReference type="Gene3D" id="3.40.50.1100">
    <property type="match status" value="2"/>
</dbReference>
<dbReference type="GO" id="GO:0006565">
    <property type="term" value="P:L-serine catabolic process"/>
    <property type="evidence" value="ECO:0007669"/>
    <property type="project" value="TreeGrafter"/>
</dbReference>
<evidence type="ECO:0000313" key="7">
    <source>
        <dbReference type="Proteomes" id="UP000001887"/>
    </source>
</evidence>
<dbReference type="eggNOG" id="COG1171">
    <property type="taxonomic scope" value="Bacteria"/>
</dbReference>
<dbReference type="KEGG" id="psl:Psta_3034"/>
<dbReference type="InterPro" id="IPR044561">
    <property type="entry name" value="ACT_ThrD-II-like"/>
</dbReference>
<dbReference type="Pfam" id="PF00291">
    <property type="entry name" value="PALP"/>
    <property type="match status" value="1"/>
</dbReference>
<dbReference type="InterPro" id="IPR001926">
    <property type="entry name" value="TrpB-like_PALP"/>
</dbReference>
<dbReference type="InterPro" id="IPR036052">
    <property type="entry name" value="TrpB-like_PALP_sf"/>
</dbReference>
<dbReference type="InterPro" id="IPR005789">
    <property type="entry name" value="Thr_deHydtase_catblc"/>
</dbReference>
<dbReference type="GO" id="GO:0009097">
    <property type="term" value="P:isoleucine biosynthetic process"/>
    <property type="evidence" value="ECO:0007669"/>
    <property type="project" value="TreeGrafter"/>
</dbReference>
<dbReference type="InterPro" id="IPR002912">
    <property type="entry name" value="ACT_dom"/>
</dbReference>
<dbReference type="NCBIfam" id="TIGR01127">
    <property type="entry name" value="ilvA_1Cterm"/>
    <property type="match status" value="1"/>
</dbReference>
<dbReference type="EMBL" id="CP001848">
    <property type="protein sequence ID" value="ADB17699.1"/>
    <property type="molecule type" value="Genomic_DNA"/>
</dbReference>
<dbReference type="PROSITE" id="PS51671">
    <property type="entry name" value="ACT"/>
    <property type="match status" value="1"/>
</dbReference>
<keyword evidence="3" id="KW-0663">Pyridoxal phosphate</keyword>
<reference evidence="6 7" key="1">
    <citation type="journal article" date="2009" name="Stand. Genomic Sci.">
        <title>Complete genome sequence of Pirellula staleyi type strain (ATCC 27377).</title>
        <authorList>
            <person name="Clum A."/>
            <person name="Tindall B.J."/>
            <person name="Sikorski J."/>
            <person name="Ivanova N."/>
            <person name="Mavrommatis K."/>
            <person name="Lucas S."/>
            <person name="Glavina del Rio T."/>
            <person name="Nolan M."/>
            <person name="Chen F."/>
            <person name="Tice H."/>
            <person name="Pitluck S."/>
            <person name="Cheng J.F."/>
            <person name="Chertkov O."/>
            <person name="Brettin T."/>
            <person name="Han C."/>
            <person name="Detter J.C."/>
            <person name="Kuske C."/>
            <person name="Bruce D."/>
            <person name="Goodwin L."/>
            <person name="Ovchinikova G."/>
            <person name="Pati A."/>
            <person name="Mikhailova N."/>
            <person name="Chen A."/>
            <person name="Palaniappan K."/>
            <person name="Land M."/>
            <person name="Hauser L."/>
            <person name="Chang Y.J."/>
            <person name="Jeffries C.D."/>
            <person name="Chain P."/>
            <person name="Rohde M."/>
            <person name="Goker M."/>
            <person name="Bristow J."/>
            <person name="Eisen J.A."/>
            <person name="Markowitz V."/>
            <person name="Hugenholtz P."/>
            <person name="Kyrpides N.C."/>
            <person name="Klenk H.P."/>
            <person name="Lapidus A."/>
        </authorList>
    </citation>
    <scope>NUCLEOTIDE SEQUENCE [LARGE SCALE GENOMIC DNA]</scope>
    <source>
        <strain evidence="7">ATCC 27377 / DSM 6068 / ICPB 4128</strain>
    </source>
</reference>